<evidence type="ECO:0000256" key="6">
    <source>
        <dbReference type="ARBA" id="ARBA00022679"/>
    </source>
</evidence>
<evidence type="ECO:0000256" key="4">
    <source>
        <dbReference type="ARBA" id="ARBA00012452"/>
    </source>
</evidence>
<keyword evidence="5" id="KW-0963">Cytoplasm</keyword>
<dbReference type="EC" id="1.8.5.1" evidence="3"/>
<evidence type="ECO:0000256" key="3">
    <source>
        <dbReference type="ARBA" id="ARBA00012436"/>
    </source>
</evidence>
<dbReference type="SFLD" id="SFLDS00019">
    <property type="entry name" value="Glutathione_Transferase_(cytos"/>
    <property type="match status" value="1"/>
</dbReference>
<evidence type="ECO:0000313" key="18">
    <source>
        <dbReference type="EMBL" id="CED82196.1"/>
    </source>
</evidence>
<feature type="domain" description="GST C-terminal" evidence="17">
    <location>
        <begin position="167"/>
        <end position="297"/>
    </location>
</feature>
<comment type="subcellular location">
    <subcellularLocation>
        <location evidence="1">Cytoplasm</location>
    </subcellularLocation>
</comment>
<evidence type="ECO:0000256" key="14">
    <source>
        <dbReference type="PIRSR" id="PIRSR015753-1"/>
    </source>
</evidence>
<comment type="function">
    <text evidence="12">Active as '1-Cys' thiol transferase against beta-hydroxyethyl disulfide (HED), as dehydroascorbate reductase and as dimethylarsinic acid reductase, while not active against the standard GST substrate 1-chloro-2,4-dinitrobenzene (CDNB). May be involved in cell wall organization and biogenesis.</text>
</comment>
<dbReference type="Gene3D" id="1.20.1050.10">
    <property type="match status" value="1"/>
</dbReference>
<dbReference type="PROSITE" id="PS50405">
    <property type="entry name" value="GST_CTER"/>
    <property type="match status" value="1"/>
</dbReference>
<dbReference type="SUPFAM" id="SSF52833">
    <property type="entry name" value="Thioredoxin-like"/>
    <property type="match status" value="1"/>
</dbReference>
<dbReference type="PANTHER" id="PTHR32419">
    <property type="entry name" value="GLUTATHIONYL-HYDROQUINONE REDUCTASE"/>
    <property type="match status" value="1"/>
</dbReference>
<comment type="catalytic activity">
    <reaction evidence="11">
        <text>L-dehydroascorbate + 2 glutathione = glutathione disulfide + L-ascorbate</text>
        <dbReference type="Rhea" id="RHEA:24424"/>
        <dbReference type="ChEBI" id="CHEBI:38290"/>
        <dbReference type="ChEBI" id="CHEBI:57925"/>
        <dbReference type="ChEBI" id="CHEBI:58297"/>
        <dbReference type="ChEBI" id="CHEBI:58539"/>
        <dbReference type="EC" id="1.8.5.1"/>
    </reaction>
</comment>
<evidence type="ECO:0000256" key="1">
    <source>
        <dbReference type="ARBA" id="ARBA00004496"/>
    </source>
</evidence>
<evidence type="ECO:0000256" key="12">
    <source>
        <dbReference type="ARBA" id="ARBA00055859"/>
    </source>
</evidence>
<dbReference type="GO" id="GO:0045174">
    <property type="term" value="F:glutathione dehydrogenase (ascorbate) activity"/>
    <property type="evidence" value="ECO:0007669"/>
    <property type="project" value="UniProtKB-EC"/>
</dbReference>
<feature type="site" description="Lowers pKa of active site Cys" evidence="16">
    <location>
        <position position="249"/>
    </location>
</feature>
<dbReference type="InterPro" id="IPR047047">
    <property type="entry name" value="GST_Omega-like_C"/>
</dbReference>
<feature type="active site" description="Proton donor/acceptor" evidence="14">
    <location>
        <position position="190"/>
    </location>
</feature>
<protein>
    <recommendedName>
        <fullName evidence="13">Glutathione S-transferase omega-like 2</fullName>
        <ecNumber evidence="3">1.8.5.1</ecNumber>
        <ecNumber evidence="4">2.5.1.18</ecNumber>
    </recommendedName>
    <alternativeName>
        <fullName evidence="9">Glutathione-dependent dehydroascorbate reductase</fullName>
    </alternativeName>
</protein>
<keyword evidence="8" id="KW-0961">Cell wall biogenesis/degradation</keyword>
<dbReference type="GO" id="GO:0004364">
    <property type="term" value="F:glutathione transferase activity"/>
    <property type="evidence" value="ECO:0007669"/>
    <property type="project" value="UniProtKB-EC"/>
</dbReference>
<comment type="catalytic activity">
    <reaction evidence="10">
        <text>RX + glutathione = an S-substituted glutathione + a halide anion + H(+)</text>
        <dbReference type="Rhea" id="RHEA:16437"/>
        <dbReference type="ChEBI" id="CHEBI:15378"/>
        <dbReference type="ChEBI" id="CHEBI:16042"/>
        <dbReference type="ChEBI" id="CHEBI:17792"/>
        <dbReference type="ChEBI" id="CHEBI:57925"/>
        <dbReference type="ChEBI" id="CHEBI:90779"/>
        <dbReference type="EC" id="2.5.1.18"/>
    </reaction>
</comment>
<dbReference type="InterPro" id="IPR040079">
    <property type="entry name" value="Glutathione_S-Trfase"/>
</dbReference>
<name>A0A0F7SL59_PHARH</name>
<comment type="similarity">
    <text evidence="2">Belongs to the GST superfamily. Omega family.</text>
</comment>
<dbReference type="EMBL" id="LN483124">
    <property type="protein sequence ID" value="CED82196.1"/>
    <property type="molecule type" value="Genomic_DNA"/>
</dbReference>
<evidence type="ECO:0000256" key="15">
    <source>
        <dbReference type="PIRSR" id="PIRSR015753-2"/>
    </source>
</evidence>
<accession>A0A0F7SL59</accession>
<feature type="active site" description="Nucleophile" evidence="14">
    <location>
        <position position="52"/>
    </location>
</feature>
<reference evidence="18" key="1">
    <citation type="submission" date="2014-08" db="EMBL/GenBank/DDBJ databases">
        <authorList>
            <person name="Sharma Rahul"/>
            <person name="Thines Marco"/>
        </authorList>
    </citation>
    <scope>NUCLEOTIDE SEQUENCE</scope>
</reference>
<evidence type="ECO:0000256" key="16">
    <source>
        <dbReference type="PIRSR" id="PIRSR015753-3"/>
    </source>
</evidence>
<evidence type="ECO:0000256" key="2">
    <source>
        <dbReference type="ARBA" id="ARBA00011067"/>
    </source>
</evidence>
<dbReference type="InterPro" id="IPR036249">
    <property type="entry name" value="Thioredoxin-like_sf"/>
</dbReference>
<feature type="binding site" evidence="15">
    <location>
        <position position="85"/>
    </location>
    <ligand>
        <name>glutathione</name>
        <dbReference type="ChEBI" id="CHEBI:57925"/>
    </ligand>
</feature>
<dbReference type="InterPro" id="IPR010987">
    <property type="entry name" value="Glutathione-S-Trfase_C-like"/>
</dbReference>
<dbReference type="SFLD" id="SFLDG01206">
    <property type="entry name" value="Xi.1"/>
    <property type="match status" value="1"/>
</dbReference>
<dbReference type="Pfam" id="PF13409">
    <property type="entry name" value="GST_N_2"/>
    <property type="match status" value="1"/>
</dbReference>
<dbReference type="SFLD" id="SFLDG01148">
    <property type="entry name" value="Xi_(cytGST)"/>
    <property type="match status" value="1"/>
</dbReference>
<evidence type="ECO:0000256" key="13">
    <source>
        <dbReference type="ARBA" id="ARBA00070045"/>
    </source>
</evidence>
<feature type="binding site" evidence="15">
    <location>
        <begin position="138"/>
        <end position="139"/>
    </location>
    <ligand>
        <name>glutathione</name>
        <dbReference type="ChEBI" id="CHEBI:57925"/>
    </ligand>
</feature>
<dbReference type="PIRSF" id="PIRSF015753">
    <property type="entry name" value="GST"/>
    <property type="match status" value="1"/>
</dbReference>
<keyword evidence="7" id="KW-0560">Oxidoreductase</keyword>
<organism evidence="18">
    <name type="scientific">Phaffia rhodozyma</name>
    <name type="common">Yeast</name>
    <name type="synonym">Xanthophyllomyces dendrorhous</name>
    <dbReference type="NCBI Taxonomy" id="264483"/>
    <lineage>
        <taxon>Eukaryota</taxon>
        <taxon>Fungi</taxon>
        <taxon>Dikarya</taxon>
        <taxon>Basidiomycota</taxon>
        <taxon>Agaricomycotina</taxon>
        <taxon>Tremellomycetes</taxon>
        <taxon>Cystofilobasidiales</taxon>
        <taxon>Mrakiaceae</taxon>
        <taxon>Phaffia</taxon>
    </lineage>
</organism>
<dbReference type="GO" id="GO:0071555">
    <property type="term" value="P:cell wall organization"/>
    <property type="evidence" value="ECO:0007669"/>
    <property type="project" value="UniProtKB-KW"/>
</dbReference>
<proteinExistence type="inferred from homology"/>
<dbReference type="InterPro" id="IPR036282">
    <property type="entry name" value="Glutathione-S-Trfase_C_sf"/>
</dbReference>
<evidence type="ECO:0000256" key="10">
    <source>
        <dbReference type="ARBA" id="ARBA00047960"/>
    </source>
</evidence>
<dbReference type="Pfam" id="PF13410">
    <property type="entry name" value="GST_C_2"/>
    <property type="match status" value="1"/>
</dbReference>
<dbReference type="AlphaFoldDB" id="A0A0F7SL59"/>
<dbReference type="InterPro" id="IPR016639">
    <property type="entry name" value="GST_Omega/GSH"/>
</dbReference>
<dbReference type="PANTHER" id="PTHR32419:SF6">
    <property type="entry name" value="GLUTATHIONE S-TRANSFERASE OMEGA-LIKE 1-RELATED"/>
    <property type="match status" value="1"/>
</dbReference>
<keyword evidence="6 18" id="KW-0808">Transferase</keyword>
<dbReference type="Gene3D" id="3.40.30.10">
    <property type="entry name" value="Glutaredoxin"/>
    <property type="match status" value="1"/>
</dbReference>
<dbReference type="GO" id="GO:0005737">
    <property type="term" value="C:cytoplasm"/>
    <property type="evidence" value="ECO:0007669"/>
    <property type="project" value="UniProtKB-SubCell"/>
</dbReference>
<evidence type="ECO:0000256" key="7">
    <source>
        <dbReference type="ARBA" id="ARBA00023002"/>
    </source>
</evidence>
<evidence type="ECO:0000259" key="17">
    <source>
        <dbReference type="PROSITE" id="PS50405"/>
    </source>
</evidence>
<evidence type="ECO:0000256" key="9">
    <source>
        <dbReference type="ARBA" id="ARBA00032186"/>
    </source>
</evidence>
<evidence type="ECO:0000256" key="11">
    <source>
        <dbReference type="ARBA" id="ARBA00049544"/>
    </source>
</evidence>
<dbReference type="FunFam" id="1.20.1050.10:FF:000038">
    <property type="entry name" value="Glutathione S-transferase omega-like 2"/>
    <property type="match status" value="1"/>
</dbReference>
<feature type="binding site" evidence="15">
    <location>
        <begin position="120"/>
        <end position="123"/>
    </location>
    <ligand>
        <name>glutathione</name>
        <dbReference type="ChEBI" id="CHEBI:57925"/>
    </ligand>
</feature>
<dbReference type="SUPFAM" id="SSF47616">
    <property type="entry name" value="GST C-terminal domain-like"/>
    <property type="match status" value="1"/>
</dbReference>
<evidence type="ECO:0000256" key="8">
    <source>
        <dbReference type="ARBA" id="ARBA00023316"/>
    </source>
</evidence>
<dbReference type="EC" id="2.5.1.18" evidence="4"/>
<feature type="site" description="Lowers pKa of active site Cys" evidence="16">
    <location>
        <position position="294"/>
    </location>
</feature>
<dbReference type="FunFam" id="3.40.30.10:FF:000162">
    <property type="entry name" value="Glutathione S-transferase Gst3"/>
    <property type="match status" value="1"/>
</dbReference>
<evidence type="ECO:0000256" key="5">
    <source>
        <dbReference type="ARBA" id="ARBA00022490"/>
    </source>
</evidence>
<dbReference type="CDD" id="cd03190">
    <property type="entry name" value="GST_C_Omega_like"/>
    <property type="match status" value="1"/>
</dbReference>
<dbReference type="InterPro" id="IPR004045">
    <property type="entry name" value="Glutathione_S-Trfase_N"/>
</dbReference>
<sequence>MANDNSRSDITKWASSDGQFKRQVSSFRDVIEEGGKFQPEAGRYHLYVSLACPWAHRTLIVRKLKGLEDIIDVSVVHPHMLERGWSFETSFPGATGDRLKLGGTHLRDIYHQVQPDYNARYTVPTVYDTKTKTIVNNESSEVIRFLNTGFNSILPAGSDKQALDLYPDHLKAQIDEINTWIYNDVNNGVYKSGFATTQEAYEKNVRPLFAALDRLEQILEGGKLYLVGDQLTEADVRLFTTIIRFDPVYVGHFKCNLGTIRHSFPNLNNWLKNLYWKNDAFKSTTDFDHIKEHYYYSHVQINPTRIVPVGPVPHIEPL</sequence>